<name>T1J2E1_STRMM</name>
<dbReference type="HOGENOM" id="CLU_001613_1_1_1"/>
<dbReference type="Pfam" id="PF05970">
    <property type="entry name" value="PIF1"/>
    <property type="match status" value="1"/>
</dbReference>
<evidence type="ECO:0000313" key="3">
    <source>
        <dbReference type="EnsemblMetazoa" id="SMAR007729-PA"/>
    </source>
</evidence>
<keyword evidence="1" id="KW-0378">Hydrolase</keyword>
<dbReference type="SUPFAM" id="SSF52540">
    <property type="entry name" value="P-loop containing nucleoside triphosphate hydrolases"/>
    <property type="match status" value="1"/>
</dbReference>
<dbReference type="InterPro" id="IPR051055">
    <property type="entry name" value="PIF1_helicase"/>
</dbReference>
<keyword evidence="1" id="KW-0227">DNA damage</keyword>
<dbReference type="Gene3D" id="3.40.50.300">
    <property type="entry name" value="P-loop containing nucleotide triphosphate hydrolases"/>
    <property type="match status" value="1"/>
</dbReference>
<dbReference type="EMBL" id="JH431802">
    <property type="status" value="NOT_ANNOTATED_CDS"/>
    <property type="molecule type" value="Genomic_DNA"/>
</dbReference>
<keyword evidence="1" id="KW-0234">DNA repair</keyword>
<dbReference type="GO" id="GO:0043139">
    <property type="term" value="F:5'-3' DNA helicase activity"/>
    <property type="evidence" value="ECO:0007669"/>
    <property type="project" value="UniProtKB-EC"/>
</dbReference>
<dbReference type="eggNOG" id="KOG0987">
    <property type="taxonomic scope" value="Eukaryota"/>
</dbReference>
<reference evidence="3" key="2">
    <citation type="submission" date="2015-02" db="UniProtKB">
        <authorList>
            <consortium name="EnsemblMetazoa"/>
        </authorList>
    </citation>
    <scope>IDENTIFICATION</scope>
</reference>
<evidence type="ECO:0000259" key="2">
    <source>
        <dbReference type="Pfam" id="PF05970"/>
    </source>
</evidence>
<dbReference type="GO" id="GO:0006310">
    <property type="term" value="P:DNA recombination"/>
    <property type="evidence" value="ECO:0007669"/>
    <property type="project" value="UniProtKB-KW"/>
</dbReference>
<accession>T1J2E1</accession>
<reference evidence="4" key="1">
    <citation type="submission" date="2011-05" db="EMBL/GenBank/DDBJ databases">
        <authorList>
            <person name="Richards S.R."/>
            <person name="Qu J."/>
            <person name="Jiang H."/>
            <person name="Jhangiani S.N."/>
            <person name="Agravi P."/>
            <person name="Goodspeed R."/>
            <person name="Gross S."/>
            <person name="Mandapat C."/>
            <person name="Jackson L."/>
            <person name="Mathew T."/>
            <person name="Pu L."/>
            <person name="Thornton R."/>
            <person name="Saada N."/>
            <person name="Wilczek-Boney K.B."/>
            <person name="Lee S."/>
            <person name="Kovar C."/>
            <person name="Wu Y."/>
            <person name="Scherer S.E."/>
            <person name="Worley K.C."/>
            <person name="Muzny D.M."/>
            <person name="Gibbs R."/>
        </authorList>
    </citation>
    <scope>NUCLEOTIDE SEQUENCE</scope>
    <source>
        <strain evidence="4">Brora</strain>
    </source>
</reference>
<sequence length="252" mass="28930">MFISKCGGTGKSYFINVLDYYIETHFQKHTAKTAPTGVAALNINGVTLHKLLQLPVQHRRTPKYYELNDMVLHTIRRGLKDVALIVIEEISIVSNIMLLYIHYRLTEIFETTNEPDGWFEGKNIIALGNLMQLPPVMDDPSFIQIAEDKIKQHTAALHATNIWQNTFSFDELSVNQRQNKDPVFANILNNIRIGRITAEQSALLASRMILTNTRQLQVDEIVKRIEELPANTVCIFPKREMCALITKKCWRH</sequence>
<dbReference type="EnsemblMetazoa" id="SMAR007729-RA">
    <property type="protein sequence ID" value="SMAR007729-PA"/>
    <property type="gene ID" value="SMAR007729"/>
</dbReference>
<dbReference type="GO" id="GO:0006281">
    <property type="term" value="P:DNA repair"/>
    <property type="evidence" value="ECO:0007669"/>
    <property type="project" value="UniProtKB-KW"/>
</dbReference>
<comment type="similarity">
    <text evidence="1">Belongs to the helicase family.</text>
</comment>
<dbReference type="GO" id="GO:0016887">
    <property type="term" value="F:ATP hydrolysis activity"/>
    <property type="evidence" value="ECO:0007669"/>
    <property type="project" value="RHEA"/>
</dbReference>
<keyword evidence="1" id="KW-0547">Nucleotide-binding</keyword>
<dbReference type="AlphaFoldDB" id="T1J2E1"/>
<protein>
    <recommendedName>
        <fullName evidence="1">ATP-dependent DNA helicase</fullName>
        <ecNumber evidence="1">5.6.2.3</ecNumber>
    </recommendedName>
</protein>
<comment type="cofactor">
    <cofactor evidence="1">
        <name>Mg(2+)</name>
        <dbReference type="ChEBI" id="CHEBI:18420"/>
    </cofactor>
</comment>
<evidence type="ECO:0000313" key="4">
    <source>
        <dbReference type="Proteomes" id="UP000014500"/>
    </source>
</evidence>
<comment type="catalytic activity">
    <reaction evidence="1">
        <text>ATP + H2O = ADP + phosphate + H(+)</text>
        <dbReference type="Rhea" id="RHEA:13065"/>
        <dbReference type="ChEBI" id="CHEBI:15377"/>
        <dbReference type="ChEBI" id="CHEBI:15378"/>
        <dbReference type="ChEBI" id="CHEBI:30616"/>
        <dbReference type="ChEBI" id="CHEBI:43474"/>
        <dbReference type="ChEBI" id="CHEBI:456216"/>
        <dbReference type="EC" id="5.6.2.3"/>
    </reaction>
</comment>
<dbReference type="PhylomeDB" id="T1J2E1"/>
<dbReference type="InterPro" id="IPR027417">
    <property type="entry name" value="P-loop_NTPase"/>
</dbReference>
<dbReference type="InterPro" id="IPR010285">
    <property type="entry name" value="DNA_helicase_pif1-like_DEAD"/>
</dbReference>
<dbReference type="OMA" id="DESYCEL"/>
<organism evidence="3 4">
    <name type="scientific">Strigamia maritima</name>
    <name type="common">European centipede</name>
    <name type="synonym">Geophilus maritimus</name>
    <dbReference type="NCBI Taxonomy" id="126957"/>
    <lineage>
        <taxon>Eukaryota</taxon>
        <taxon>Metazoa</taxon>
        <taxon>Ecdysozoa</taxon>
        <taxon>Arthropoda</taxon>
        <taxon>Myriapoda</taxon>
        <taxon>Chilopoda</taxon>
        <taxon>Pleurostigmophora</taxon>
        <taxon>Geophilomorpha</taxon>
        <taxon>Linotaeniidae</taxon>
        <taxon>Strigamia</taxon>
    </lineage>
</organism>
<evidence type="ECO:0000256" key="1">
    <source>
        <dbReference type="RuleBase" id="RU363044"/>
    </source>
</evidence>
<dbReference type="STRING" id="126957.T1J2E1"/>
<dbReference type="EC" id="5.6.2.3" evidence="1"/>
<dbReference type="Proteomes" id="UP000014500">
    <property type="component" value="Unassembled WGS sequence"/>
</dbReference>
<keyword evidence="1" id="KW-0067">ATP-binding</keyword>
<dbReference type="GO" id="GO:0000723">
    <property type="term" value="P:telomere maintenance"/>
    <property type="evidence" value="ECO:0007669"/>
    <property type="project" value="InterPro"/>
</dbReference>
<dbReference type="GO" id="GO:0005524">
    <property type="term" value="F:ATP binding"/>
    <property type="evidence" value="ECO:0007669"/>
    <property type="project" value="UniProtKB-KW"/>
</dbReference>
<feature type="domain" description="DNA helicase Pif1-like DEAD-box helicase" evidence="2">
    <location>
        <begin position="1"/>
        <end position="200"/>
    </location>
</feature>
<keyword evidence="1" id="KW-0233">DNA recombination</keyword>
<proteinExistence type="inferred from homology"/>
<dbReference type="PANTHER" id="PTHR47642">
    <property type="entry name" value="ATP-DEPENDENT DNA HELICASE"/>
    <property type="match status" value="1"/>
</dbReference>
<keyword evidence="4" id="KW-1185">Reference proteome</keyword>
<keyword evidence="1" id="KW-0347">Helicase</keyword>